<dbReference type="Pfam" id="PF00075">
    <property type="entry name" value="RNase_H"/>
    <property type="match status" value="1"/>
</dbReference>
<dbReference type="AlphaFoldDB" id="A0A7L3A2U9"/>
<keyword evidence="7" id="KW-0695">RNA-directed DNA polymerase</keyword>
<evidence type="ECO:0000256" key="5">
    <source>
        <dbReference type="ARBA" id="ARBA00022759"/>
    </source>
</evidence>
<sequence>MAADLVGIILPVEREDFEWSLANNAPLQSALENFSGQIVYHMPSHKLLRLAKTTGLSLRPKSSCVPVQVFTDSSGKTGKAIVTWKDESGWQTLEARESGSAQMVELKAVAMAFQEFSQVPLNVVTDSAYVTDIARRLDCSLLKVISNVALFQLLKALWSAIQALVHRYYVLHIRSHTNLPGFIVEGNARAGRLANSAWVAPQPDMAAQAKAWHDFFHQRAHTLQKQLNLMPTKARDIVSSC</sequence>
<keyword evidence="8" id="KW-0863">Zinc-finger</keyword>
<proteinExistence type="predicted"/>
<organism evidence="11 12">
    <name type="scientific">Prunella fulvescens</name>
    <name type="common">Brown accentor</name>
    <dbReference type="NCBI Taxonomy" id="670355"/>
    <lineage>
        <taxon>Eukaryota</taxon>
        <taxon>Metazoa</taxon>
        <taxon>Chordata</taxon>
        <taxon>Craniata</taxon>
        <taxon>Vertebrata</taxon>
        <taxon>Euteleostomi</taxon>
        <taxon>Archelosauria</taxon>
        <taxon>Archosauria</taxon>
        <taxon>Dinosauria</taxon>
        <taxon>Saurischia</taxon>
        <taxon>Theropoda</taxon>
        <taxon>Coelurosauria</taxon>
        <taxon>Aves</taxon>
        <taxon>Neognathae</taxon>
        <taxon>Neoaves</taxon>
        <taxon>Telluraves</taxon>
        <taxon>Australaves</taxon>
        <taxon>Passeriformes</taxon>
        <taxon>Passeroidea</taxon>
        <taxon>Prunellidae</taxon>
        <taxon>Prunella</taxon>
    </lineage>
</organism>
<dbReference type="InterPro" id="IPR012337">
    <property type="entry name" value="RNaseH-like_sf"/>
</dbReference>
<dbReference type="GO" id="GO:0003964">
    <property type="term" value="F:RNA-directed DNA polymerase activity"/>
    <property type="evidence" value="ECO:0007669"/>
    <property type="project" value="UniProtKB-KW"/>
</dbReference>
<evidence type="ECO:0000256" key="8">
    <source>
        <dbReference type="PROSITE-ProRule" id="PRU00450"/>
    </source>
</evidence>
<evidence type="ECO:0000259" key="10">
    <source>
        <dbReference type="PROSITE" id="PS50879"/>
    </source>
</evidence>
<evidence type="ECO:0000256" key="4">
    <source>
        <dbReference type="ARBA" id="ARBA00022723"/>
    </source>
</evidence>
<dbReference type="PROSITE" id="PS50876">
    <property type="entry name" value="ZF_INTEGRASE"/>
    <property type="match status" value="1"/>
</dbReference>
<protein>
    <submittedName>
        <fullName evidence="11">POK18 protein</fullName>
    </submittedName>
</protein>
<feature type="non-terminal residue" evidence="11">
    <location>
        <position position="1"/>
    </location>
</feature>
<dbReference type="Gene3D" id="1.10.10.200">
    <property type="match status" value="1"/>
</dbReference>
<dbReference type="GO" id="GO:0035613">
    <property type="term" value="F:RNA stem-loop binding"/>
    <property type="evidence" value="ECO:0007669"/>
    <property type="project" value="TreeGrafter"/>
</dbReference>
<gene>
    <name evidence="11" type="primary">Ervk18</name>
    <name evidence="11" type="ORF">PRUFUL_R14928</name>
</gene>
<dbReference type="GO" id="GO:0008270">
    <property type="term" value="F:zinc ion binding"/>
    <property type="evidence" value="ECO:0007669"/>
    <property type="project" value="UniProtKB-KW"/>
</dbReference>
<feature type="domain" description="RNase H type-1" evidence="10">
    <location>
        <begin position="63"/>
        <end position="199"/>
    </location>
</feature>
<feature type="non-terminal residue" evidence="11">
    <location>
        <position position="241"/>
    </location>
</feature>
<keyword evidence="8" id="KW-0862">Zinc</keyword>
<evidence type="ECO:0000256" key="1">
    <source>
        <dbReference type="ARBA" id="ARBA00022679"/>
    </source>
</evidence>
<dbReference type="Proteomes" id="UP000553798">
    <property type="component" value="Unassembled WGS sequence"/>
</dbReference>
<evidence type="ECO:0000313" key="11">
    <source>
        <dbReference type="EMBL" id="NXT14467.1"/>
    </source>
</evidence>
<evidence type="ECO:0000259" key="9">
    <source>
        <dbReference type="PROSITE" id="PS50876"/>
    </source>
</evidence>
<accession>A0A7L3A2U9</accession>
<evidence type="ECO:0000256" key="7">
    <source>
        <dbReference type="ARBA" id="ARBA00022918"/>
    </source>
</evidence>
<keyword evidence="5" id="KW-0255">Endonuclease</keyword>
<dbReference type="GO" id="GO:0004523">
    <property type="term" value="F:RNA-DNA hybrid ribonuclease activity"/>
    <property type="evidence" value="ECO:0007669"/>
    <property type="project" value="InterPro"/>
</dbReference>
<evidence type="ECO:0000256" key="2">
    <source>
        <dbReference type="ARBA" id="ARBA00022695"/>
    </source>
</evidence>
<dbReference type="SUPFAM" id="SSF53098">
    <property type="entry name" value="Ribonuclease H-like"/>
    <property type="match status" value="1"/>
</dbReference>
<evidence type="ECO:0000313" key="12">
    <source>
        <dbReference type="Proteomes" id="UP000553798"/>
    </source>
</evidence>
<keyword evidence="4" id="KW-0479">Metal-binding</keyword>
<dbReference type="PANTHER" id="PTHR41694">
    <property type="entry name" value="ENDOGENOUS RETROVIRUS GROUP K MEMBER POL PROTEIN"/>
    <property type="match status" value="1"/>
</dbReference>
<keyword evidence="12" id="KW-1185">Reference proteome</keyword>
<reference evidence="11 12" key="1">
    <citation type="submission" date="2019-09" db="EMBL/GenBank/DDBJ databases">
        <title>Bird 10,000 Genomes (B10K) Project - Family phase.</title>
        <authorList>
            <person name="Zhang G."/>
        </authorList>
    </citation>
    <scope>NUCLEOTIDE SEQUENCE [LARGE SCALE GENOMIC DNA]</scope>
    <source>
        <strain evidence="11">B10K-DU-012-46</strain>
    </source>
</reference>
<dbReference type="Pfam" id="PF02022">
    <property type="entry name" value="Integrase_Zn"/>
    <property type="match status" value="1"/>
</dbReference>
<dbReference type="PROSITE" id="PS50879">
    <property type="entry name" value="RNASE_H_1"/>
    <property type="match status" value="1"/>
</dbReference>
<keyword evidence="6" id="KW-0378">Hydrolase</keyword>
<dbReference type="EMBL" id="VZTP01035672">
    <property type="protein sequence ID" value="NXT14467.1"/>
    <property type="molecule type" value="Genomic_DNA"/>
</dbReference>
<dbReference type="InterPro" id="IPR036397">
    <property type="entry name" value="RNaseH_sf"/>
</dbReference>
<dbReference type="PANTHER" id="PTHR41694:SF3">
    <property type="entry name" value="RNA-DIRECTED DNA POLYMERASE-RELATED"/>
    <property type="match status" value="1"/>
</dbReference>
<evidence type="ECO:0000256" key="6">
    <source>
        <dbReference type="ARBA" id="ARBA00022801"/>
    </source>
</evidence>
<keyword evidence="2" id="KW-0548">Nucleotidyltransferase</keyword>
<evidence type="ECO:0000256" key="3">
    <source>
        <dbReference type="ARBA" id="ARBA00022722"/>
    </source>
</evidence>
<dbReference type="InterPro" id="IPR003308">
    <property type="entry name" value="Integrase_Zn-bd_dom_N"/>
</dbReference>
<keyword evidence="3" id="KW-0540">Nuclease</keyword>
<dbReference type="SUPFAM" id="SSF46919">
    <property type="entry name" value="N-terminal Zn binding domain of HIV integrase"/>
    <property type="match status" value="1"/>
</dbReference>
<keyword evidence="1" id="KW-0808">Transferase</keyword>
<feature type="domain" description="Integrase-type" evidence="9">
    <location>
        <begin position="204"/>
        <end position="241"/>
    </location>
</feature>
<dbReference type="InterPro" id="IPR002156">
    <property type="entry name" value="RNaseH_domain"/>
</dbReference>
<dbReference type="Gene3D" id="3.30.420.10">
    <property type="entry name" value="Ribonuclease H-like superfamily/Ribonuclease H"/>
    <property type="match status" value="1"/>
</dbReference>
<dbReference type="InterPro" id="IPR017856">
    <property type="entry name" value="Integrase-like_N"/>
</dbReference>
<name>A0A7L3A2U9_9PASE</name>
<comment type="caution">
    <text evidence="11">The sequence shown here is derived from an EMBL/GenBank/DDBJ whole genome shotgun (WGS) entry which is preliminary data.</text>
</comment>